<protein>
    <recommendedName>
        <fullName evidence="1">DUF7441 domain-containing protein</fullName>
    </recommendedName>
</protein>
<dbReference type="InterPro" id="IPR055864">
    <property type="entry name" value="DUF7441"/>
</dbReference>
<accession>A0A6G8R6V4</accession>
<reference evidence="2 3" key="1">
    <citation type="submission" date="2020-03" db="EMBL/GenBank/DDBJ databases">
        <title>The Isolation and Genome Sequence of a Novel Cyanophage S-H34 from the Huanghai Sea, China.</title>
        <authorList>
            <person name="Jiang T."/>
        </authorList>
    </citation>
    <scope>NUCLEOTIDE SEQUENCE [LARGE SCALE GENOMIC DNA]</scope>
</reference>
<dbReference type="GeneID" id="77946765"/>
<evidence type="ECO:0000313" key="2">
    <source>
        <dbReference type="EMBL" id="QIN96888.1"/>
    </source>
</evidence>
<dbReference type="Pfam" id="PF24225">
    <property type="entry name" value="DUF7441"/>
    <property type="match status" value="1"/>
</dbReference>
<evidence type="ECO:0000313" key="3">
    <source>
        <dbReference type="Proteomes" id="UP000501900"/>
    </source>
</evidence>
<sequence>MKYDRHYYRLHLKDGRIIQFLDYEYMRAWWMTHAKTGLLDIVEVIDLPKED</sequence>
<dbReference type="Proteomes" id="UP000501900">
    <property type="component" value="Genome"/>
</dbReference>
<evidence type="ECO:0000259" key="1">
    <source>
        <dbReference type="Pfam" id="PF24225"/>
    </source>
</evidence>
<dbReference type="EMBL" id="MT162467">
    <property type="protein sequence ID" value="QIN96888.1"/>
    <property type="molecule type" value="Genomic_DNA"/>
</dbReference>
<proteinExistence type="predicted"/>
<keyword evidence="3" id="KW-1185">Reference proteome</keyword>
<feature type="domain" description="DUF7441" evidence="1">
    <location>
        <begin position="2"/>
        <end position="49"/>
    </location>
</feature>
<dbReference type="KEGG" id="vg:77946765"/>
<dbReference type="RefSeq" id="YP_010670555.1">
    <property type="nucleotide sequence ID" value="NC_070965.1"/>
</dbReference>
<name>A0A6G8R6V4_9CAUD</name>
<organism evidence="2 3">
    <name type="scientific">Synechococcus phage S-H34</name>
    <dbReference type="NCBI Taxonomy" id="2718942"/>
    <lineage>
        <taxon>Viruses</taxon>
        <taxon>Duplodnaviria</taxon>
        <taxon>Heunggongvirae</taxon>
        <taxon>Uroviricota</taxon>
        <taxon>Caudoviricetes</taxon>
        <taxon>Pantevenvirales</taxon>
        <taxon>Kyanoviridae</taxon>
        <taxon>Makaravirus</taxon>
        <taxon>Makaravirus thirtyfour</taxon>
    </lineage>
</organism>